<dbReference type="AlphaFoldDB" id="A0A4S3LYT4"/>
<keyword evidence="1" id="KW-0732">Signal</keyword>
<reference evidence="2 3" key="1">
    <citation type="submission" date="2019-04" db="EMBL/GenBank/DDBJ databases">
        <title>Draft genome sequence of Robertkochia marina CC-AMO-30D.</title>
        <authorList>
            <person name="Hameed A."/>
            <person name="Lin S.-Y."/>
            <person name="Shahina M."/>
            <person name="Lai W.-A."/>
            <person name="Young C.-C."/>
        </authorList>
    </citation>
    <scope>NUCLEOTIDE SEQUENCE [LARGE SCALE GENOMIC DNA]</scope>
    <source>
        <strain evidence="2 3">CC-AMO-30D</strain>
    </source>
</reference>
<dbReference type="OrthoDB" id="1446707at2"/>
<gene>
    <name evidence="2" type="ORF">E7Z59_13255</name>
</gene>
<evidence type="ECO:0000256" key="1">
    <source>
        <dbReference type="SAM" id="SignalP"/>
    </source>
</evidence>
<name>A0A4S3LYT4_9FLAO</name>
<proteinExistence type="predicted"/>
<dbReference type="EMBL" id="SSMC01000003">
    <property type="protein sequence ID" value="THD66742.1"/>
    <property type="molecule type" value="Genomic_DNA"/>
</dbReference>
<protein>
    <submittedName>
        <fullName evidence="2">Uncharacterized protein</fullName>
    </submittedName>
</protein>
<keyword evidence="3" id="KW-1185">Reference proteome</keyword>
<dbReference type="RefSeq" id="WP_136336812.1">
    <property type="nucleotide sequence ID" value="NZ_QXMP01000011.1"/>
</dbReference>
<evidence type="ECO:0000313" key="2">
    <source>
        <dbReference type="EMBL" id="THD66742.1"/>
    </source>
</evidence>
<accession>A0A4S3LYT4</accession>
<dbReference type="Proteomes" id="UP000305939">
    <property type="component" value="Unassembled WGS sequence"/>
</dbReference>
<evidence type="ECO:0000313" key="3">
    <source>
        <dbReference type="Proteomes" id="UP000305939"/>
    </source>
</evidence>
<organism evidence="2 3">
    <name type="scientific">Robertkochia marina</name>
    <dbReference type="NCBI Taxonomy" id="1227945"/>
    <lineage>
        <taxon>Bacteria</taxon>
        <taxon>Pseudomonadati</taxon>
        <taxon>Bacteroidota</taxon>
        <taxon>Flavobacteriia</taxon>
        <taxon>Flavobacteriales</taxon>
        <taxon>Flavobacteriaceae</taxon>
        <taxon>Robertkochia</taxon>
    </lineage>
</organism>
<comment type="caution">
    <text evidence="2">The sequence shown here is derived from an EMBL/GenBank/DDBJ whole genome shotgun (WGS) entry which is preliminary data.</text>
</comment>
<sequence>MYRFVSIVLSLMIALQSFHITLADVLGLDELIDHAQFHQEAYGDDLLSFITKHYGELQTDHMDSTDHEEHDDLPFQHTFSHNHCPVALFAATDYSIILNETTPSQEDLFYRSFINNLHTIPTFQPPRQA</sequence>
<feature type="signal peptide" evidence="1">
    <location>
        <begin position="1"/>
        <end position="23"/>
    </location>
</feature>
<feature type="chain" id="PRO_5021015635" evidence="1">
    <location>
        <begin position="24"/>
        <end position="129"/>
    </location>
</feature>